<dbReference type="SUPFAM" id="SSF53335">
    <property type="entry name" value="S-adenosyl-L-methionine-dependent methyltransferases"/>
    <property type="match status" value="1"/>
</dbReference>
<evidence type="ECO:0000256" key="5">
    <source>
        <dbReference type="ARBA" id="ARBA00022691"/>
    </source>
</evidence>
<keyword evidence="5" id="KW-0949">S-adenosyl-L-methionine</keyword>
<reference evidence="9" key="1">
    <citation type="journal article" date="2015" name="Nature">
        <title>Complex archaea that bridge the gap between prokaryotes and eukaryotes.</title>
        <authorList>
            <person name="Spang A."/>
            <person name="Saw J.H."/>
            <person name="Jorgensen S.L."/>
            <person name="Zaremba-Niedzwiedzka K."/>
            <person name="Martijn J."/>
            <person name="Lind A.E."/>
            <person name="van Eijk R."/>
            <person name="Schleper C."/>
            <person name="Guy L."/>
            <person name="Ettema T.J."/>
        </authorList>
    </citation>
    <scope>NUCLEOTIDE SEQUENCE</scope>
</reference>
<dbReference type="GO" id="GO:1904047">
    <property type="term" value="F:S-adenosyl-L-methionine binding"/>
    <property type="evidence" value="ECO:0007669"/>
    <property type="project" value="TreeGrafter"/>
</dbReference>
<feature type="compositionally biased region" description="Basic and acidic residues" evidence="7">
    <location>
        <begin position="1321"/>
        <end position="1336"/>
    </location>
</feature>
<organism evidence="9">
    <name type="scientific">marine sediment metagenome</name>
    <dbReference type="NCBI Taxonomy" id="412755"/>
    <lineage>
        <taxon>unclassified sequences</taxon>
        <taxon>metagenomes</taxon>
        <taxon>ecological metagenomes</taxon>
    </lineage>
</organism>
<comment type="similarity">
    <text evidence="1">Belongs to the N(4)/N(6)-methyltransferase family.</text>
</comment>
<comment type="catalytic activity">
    <reaction evidence="6">
        <text>a 2'-deoxyadenosine in DNA + S-adenosyl-L-methionine = an N(6)-methyl-2'-deoxyadenosine in DNA + S-adenosyl-L-homocysteine + H(+)</text>
        <dbReference type="Rhea" id="RHEA:15197"/>
        <dbReference type="Rhea" id="RHEA-COMP:12418"/>
        <dbReference type="Rhea" id="RHEA-COMP:12419"/>
        <dbReference type="ChEBI" id="CHEBI:15378"/>
        <dbReference type="ChEBI" id="CHEBI:57856"/>
        <dbReference type="ChEBI" id="CHEBI:59789"/>
        <dbReference type="ChEBI" id="CHEBI:90615"/>
        <dbReference type="ChEBI" id="CHEBI:90616"/>
        <dbReference type="EC" id="2.1.1.72"/>
    </reaction>
</comment>
<keyword evidence="4" id="KW-0808">Transferase</keyword>
<dbReference type="GO" id="GO:0009307">
    <property type="term" value="P:DNA restriction-modification system"/>
    <property type="evidence" value="ECO:0007669"/>
    <property type="project" value="InterPro"/>
</dbReference>
<evidence type="ECO:0000313" key="9">
    <source>
        <dbReference type="EMBL" id="KKN42119.1"/>
    </source>
</evidence>
<gene>
    <name evidence="9" type="ORF">LCGC14_0716510</name>
</gene>
<name>A0A0F9QI05_9ZZZZ</name>
<feature type="region of interest" description="Disordered" evidence="7">
    <location>
        <begin position="1"/>
        <end position="20"/>
    </location>
</feature>
<evidence type="ECO:0000259" key="8">
    <source>
        <dbReference type="Pfam" id="PF14550"/>
    </source>
</evidence>
<sequence>MGRVRTSQTAEREVPITKAAAPAEVEKAPLTTAQINKLPDAAFAIILPGGEKDDDSKTVPRSLRVLPHHTGAVKTGSEHTTLDLPRLRNGLARISQTDLTDAQRSKAQAHLDRHADEVLPSRGGKPAKKVITSPSLDNGGRANPAQVGGSGLLADEPRAELPPLKDSSGVPTRGVVVSPASLAKAILDGEATIIVKAVNLPIGGQRLFLMSGRDPVGIVTLGKAQKVTAKQLADLEPEHQITKSMRSDLSRTQKGWNRAPFYAYPVLKAERVASVYEPEDDKKPKAKASSDPISKIKNVASYDPKTASDAVLREDFRTLLSWAAMHKADSAGFKHDAKTLDGLMAKLLIDAARRGPKVVTFNPLRMRADARAFFTRVANRVKLPAVMLKQFSLSKNTDPGSLTDAELTEAHAVLHRMQRAETFVQKSVEGRSTESVTNMHALIVDEMSVRKMAHPPPPSDALDETSEEFETAKAITLADMQDTLGDVDEEVEKRVAPLFGSAGGKKFMAKLLVKLMPEHKTYVEAFAGGGAVFWAKDPVENEALNDMNPDIAFSWKFAQSVTDEKIKQLEKYNWLASRPNRAKAQKFAPKTDVDRFYKIRFISWSGFFNLPNCPFNPEREGQSFKIVNRLPKAKERLNGVKITSQDYAKVVEANDSKDTFFFFDPPYPGYKQNLGEKDFDGQRFANVLSKIKGRFLVTYGPKSDITPFKKFQIRKVTTLTVTPRGGMAPKVTILIANYDLPKRITKGLPNETAEAGIHLHNLERENKRTKKDGAHIHLFLIGDQAIITEEDGVHEHALTKEDANDVTGSGEHRHLVKLPEALAKKLGVKEGEVTTETDGKHDHQLQTSSTAFDGLHTHVLKIGSETFKALEPGEFWVHDGKPAQESAPDAPPASKLAELAKADTAEPIRARAEPDNDGEMLLRSVSKADKQADPFLENPDEDKTYRYTVHNHWRGKGLHADLRVELRNGKLLIGWTLNTQIPGAVDKPVTTLAEARAVTPRMGEVSKIDWRDGDWALRSRPGADKPVRTLINSQRKAPHPFPWLEVEGATKPPEEGKPPPVGGTRQFPGVFHIVDEGVVEYGVQKPMLHEYFVRGKAMNYRLLFRKLRLDKLAKARHSYHHCMRCEKSAPKVDVLWADGRGRAWFCAKCLPLWKKKVGKMAEVVETKQIIGGKAPDNYNDVHKAAVPSLSGEIHPAMLEVIKQRVLPSSDPQGEAGVTGDPTWLAIQPDDMTPNAISDSAVKDGFVPPLGVSALPKAVRSQVPEEFRYWDKPTMAEAKKTRDALVQAMKDGDVKIDVDAPFKVRKAEDVEQPPAPASDSNSDDKEATSSTEKRDDVDLQLEIPIQKLDKERRLVTGIVLEPGEVDAQKDTISAEVIEKAAGDFLAKFNSETELGFMHKKFGDIGIELRESYTAPQAMKIGGQKVKKGTWIMTVKVVREKLWDAIKAGAITGFSIGGVATTRSSGAA</sequence>
<dbReference type="Pfam" id="PF14550">
    <property type="entry name" value="Peptidase_S78_2"/>
    <property type="match status" value="1"/>
</dbReference>
<dbReference type="InterPro" id="IPR029063">
    <property type="entry name" value="SAM-dependent_MTases_sf"/>
</dbReference>
<dbReference type="InterPro" id="IPR023095">
    <property type="entry name" value="Ade_MeTrfase_dom_2"/>
</dbReference>
<dbReference type="InterPro" id="IPR027924">
    <property type="entry name" value="XkdF"/>
</dbReference>
<keyword evidence="3" id="KW-0489">Methyltransferase</keyword>
<dbReference type="PANTHER" id="PTHR30481">
    <property type="entry name" value="DNA ADENINE METHYLASE"/>
    <property type="match status" value="1"/>
</dbReference>
<protein>
    <recommendedName>
        <fullName evidence="2">site-specific DNA-methyltransferase (adenine-specific)</fullName>
        <ecNumber evidence="2">2.1.1.72</ecNumber>
    </recommendedName>
</protein>
<dbReference type="EC" id="2.1.1.72" evidence="2"/>
<accession>A0A0F9QI05</accession>
<dbReference type="Gene3D" id="3.40.50.150">
    <property type="entry name" value="Vaccinia Virus protein VP39"/>
    <property type="match status" value="1"/>
</dbReference>
<dbReference type="GO" id="GO:0006298">
    <property type="term" value="P:mismatch repair"/>
    <property type="evidence" value="ECO:0007669"/>
    <property type="project" value="TreeGrafter"/>
</dbReference>
<evidence type="ECO:0000256" key="2">
    <source>
        <dbReference type="ARBA" id="ARBA00011900"/>
    </source>
</evidence>
<feature type="compositionally biased region" description="Basic and acidic residues" evidence="7">
    <location>
        <begin position="101"/>
        <end position="119"/>
    </location>
</feature>
<feature type="domain" description="Phage-like element PBSX protein XkdF" evidence="8">
    <location>
        <begin position="1344"/>
        <end position="1460"/>
    </location>
</feature>
<evidence type="ECO:0000256" key="7">
    <source>
        <dbReference type="SAM" id="MobiDB-lite"/>
    </source>
</evidence>
<dbReference type="InterPro" id="IPR012327">
    <property type="entry name" value="MeTrfase_D12"/>
</dbReference>
<feature type="region of interest" description="Disordered" evidence="7">
    <location>
        <begin position="1303"/>
        <end position="1337"/>
    </location>
</feature>
<evidence type="ECO:0000256" key="1">
    <source>
        <dbReference type="ARBA" id="ARBA00006594"/>
    </source>
</evidence>
<dbReference type="GO" id="GO:0032259">
    <property type="term" value="P:methylation"/>
    <property type="evidence" value="ECO:0007669"/>
    <property type="project" value="UniProtKB-KW"/>
</dbReference>
<dbReference type="EMBL" id="LAZR01001603">
    <property type="protein sequence ID" value="KKN42119.1"/>
    <property type="molecule type" value="Genomic_DNA"/>
</dbReference>
<evidence type="ECO:0000256" key="3">
    <source>
        <dbReference type="ARBA" id="ARBA00022603"/>
    </source>
</evidence>
<feature type="region of interest" description="Disordered" evidence="7">
    <location>
        <begin position="98"/>
        <end position="170"/>
    </location>
</feature>
<dbReference type="Gene3D" id="1.10.1020.10">
    <property type="entry name" value="Adenine-specific Methyltransferase, Domain 2"/>
    <property type="match status" value="1"/>
</dbReference>
<proteinExistence type="inferred from homology"/>
<evidence type="ECO:0000256" key="4">
    <source>
        <dbReference type="ARBA" id="ARBA00022679"/>
    </source>
</evidence>
<dbReference type="GO" id="GO:0009007">
    <property type="term" value="F:site-specific DNA-methyltransferase (adenine-specific) activity"/>
    <property type="evidence" value="ECO:0007669"/>
    <property type="project" value="UniProtKB-EC"/>
</dbReference>
<evidence type="ECO:0000256" key="6">
    <source>
        <dbReference type="ARBA" id="ARBA00047942"/>
    </source>
</evidence>
<comment type="caution">
    <text evidence="9">The sequence shown here is derived from an EMBL/GenBank/DDBJ whole genome shotgun (WGS) entry which is preliminary data.</text>
</comment>
<dbReference type="GO" id="GO:0043565">
    <property type="term" value="F:sequence-specific DNA binding"/>
    <property type="evidence" value="ECO:0007669"/>
    <property type="project" value="TreeGrafter"/>
</dbReference>
<dbReference type="Pfam" id="PF02086">
    <property type="entry name" value="MethyltransfD12"/>
    <property type="match status" value="1"/>
</dbReference>